<evidence type="ECO:0000313" key="5">
    <source>
        <dbReference type="EMBL" id="KMO34365.1"/>
    </source>
</evidence>
<evidence type="ECO:0000256" key="3">
    <source>
        <dbReference type="ARBA" id="ARBA00023163"/>
    </source>
</evidence>
<dbReference type="PATRIC" id="fig|1187852.3.peg.2346"/>
<keyword evidence="2" id="KW-0238">DNA-binding</keyword>
<dbReference type="AlphaFoldDB" id="A0A0J6SGJ9"/>
<dbReference type="CDD" id="cd06170">
    <property type="entry name" value="LuxR_C_like"/>
    <property type="match status" value="1"/>
</dbReference>
<dbReference type="PANTHER" id="PTHR44688:SF16">
    <property type="entry name" value="DNA-BINDING TRANSCRIPTIONAL ACTIVATOR DEVR_DOSR"/>
    <property type="match status" value="1"/>
</dbReference>
<dbReference type="GO" id="GO:0006355">
    <property type="term" value="P:regulation of DNA-templated transcription"/>
    <property type="evidence" value="ECO:0007669"/>
    <property type="project" value="InterPro"/>
</dbReference>
<proteinExistence type="predicted"/>
<organism evidence="5 6">
    <name type="scientific">Methylobacterium tarhaniae</name>
    <dbReference type="NCBI Taxonomy" id="1187852"/>
    <lineage>
        <taxon>Bacteria</taxon>
        <taxon>Pseudomonadati</taxon>
        <taxon>Pseudomonadota</taxon>
        <taxon>Alphaproteobacteria</taxon>
        <taxon>Hyphomicrobiales</taxon>
        <taxon>Methylobacteriaceae</taxon>
        <taxon>Methylobacterium</taxon>
    </lineage>
</organism>
<evidence type="ECO:0000256" key="2">
    <source>
        <dbReference type="ARBA" id="ARBA00023125"/>
    </source>
</evidence>
<evidence type="ECO:0000259" key="4">
    <source>
        <dbReference type="PROSITE" id="PS50043"/>
    </source>
</evidence>
<dbReference type="SUPFAM" id="SSF46894">
    <property type="entry name" value="C-terminal effector domain of the bipartite response regulators"/>
    <property type="match status" value="1"/>
</dbReference>
<protein>
    <recommendedName>
        <fullName evidence="4">HTH luxR-type domain-containing protein</fullName>
    </recommendedName>
</protein>
<name>A0A0J6SGJ9_9HYPH</name>
<dbReference type="GO" id="GO:0003677">
    <property type="term" value="F:DNA binding"/>
    <property type="evidence" value="ECO:0007669"/>
    <property type="project" value="UniProtKB-KW"/>
</dbReference>
<feature type="domain" description="HTH luxR-type" evidence="4">
    <location>
        <begin position="48"/>
        <end position="113"/>
    </location>
</feature>
<keyword evidence="1" id="KW-0805">Transcription regulation</keyword>
<keyword evidence="3" id="KW-0804">Transcription</keyword>
<dbReference type="Pfam" id="PF00196">
    <property type="entry name" value="GerE"/>
    <property type="match status" value="1"/>
</dbReference>
<dbReference type="Gene3D" id="1.10.10.10">
    <property type="entry name" value="Winged helix-like DNA-binding domain superfamily/Winged helix DNA-binding domain"/>
    <property type="match status" value="1"/>
</dbReference>
<dbReference type="Proteomes" id="UP000036449">
    <property type="component" value="Unassembled WGS sequence"/>
</dbReference>
<dbReference type="PRINTS" id="PR00038">
    <property type="entry name" value="HTHLUXR"/>
</dbReference>
<dbReference type="PANTHER" id="PTHR44688">
    <property type="entry name" value="DNA-BINDING TRANSCRIPTIONAL ACTIVATOR DEVR_DOSR"/>
    <property type="match status" value="1"/>
</dbReference>
<reference evidence="5 6" key="1">
    <citation type="submission" date="2015-03" db="EMBL/GenBank/DDBJ databases">
        <title>Genome sequencing of Methylobacterium tarhaniae DSM 25844.</title>
        <authorList>
            <person name="Chaudhry V."/>
            <person name="Patil P.B."/>
        </authorList>
    </citation>
    <scope>NUCLEOTIDE SEQUENCE [LARGE SCALE GENOMIC DNA]</scope>
    <source>
        <strain evidence="5 6">DSM 25844</strain>
    </source>
</reference>
<dbReference type="InterPro" id="IPR000792">
    <property type="entry name" value="Tscrpt_reg_LuxR_C"/>
</dbReference>
<dbReference type="PROSITE" id="PS00622">
    <property type="entry name" value="HTH_LUXR_1"/>
    <property type="match status" value="1"/>
</dbReference>
<dbReference type="PROSITE" id="PS50043">
    <property type="entry name" value="HTH_LUXR_2"/>
    <property type="match status" value="1"/>
</dbReference>
<sequence>MACRVVRSTLLQHVTPERPVGALTVNGHDYAIVARASDRSDDDRRTGAPDVFAVLTPRELEIAMLVAGGQVNKCIAARLGISIWTVASHLNRVFCKLGVRTRAEMTARVVSRVTSR</sequence>
<dbReference type="SMART" id="SM00421">
    <property type="entry name" value="HTH_LUXR"/>
    <property type="match status" value="1"/>
</dbReference>
<gene>
    <name evidence="5" type="ORF">VQ03_23500</name>
</gene>
<accession>A0A0J6SGJ9</accession>
<evidence type="ECO:0000256" key="1">
    <source>
        <dbReference type="ARBA" id="ARBA00023015"/>
    </source>
</evidence>
<comment type="caution">
    <text evidence="5">The sequence shown here is derived from an EMBL/GenBank/DDBJ whole genome shotgun (WGS) entry which is preliminary data.</text>
</comment>
<evidence type="ECO:0000313" key="6">
    <source>
        <dbReference type="Proteomes" id="UP000036449"/>
    </source>
</evidence>
<dbReference type="InterPro" id="IPR036388">
    <property type="entry name" value="WH-like_DNA-bd_sf"/>
</dbReference>
<keyword evidence="6" id="KW-1185">Reference proteome</keyword>
<dbReference type="EMBL" id="LABZ01000182">
    <property type="protein sequence ID" value="KMO34365.1"/>
    <property type="molecule type" value="Genomic_DNA"/>
</dbReference>
<dbReference type="InterPro" id="IPR016032">
    <property type="entry name" value="Sig_transdc_resp-reg_C-effctor"/>
</dbReference>